<dbReference type="Proteomes" id="UP000030762">
    <property type="component" value="Unassembled WGS sequence"/>
</dbReference>
<name>T0QE76_SAPDV</name>
<evidence type="ECO:0000256" key="6">
    <source>
        <dbReference type="ARBA" id="ARBA00022807"/>
    </source>
</evidence>
<gene>
    <name evidence="9" type="ORF">SDRG_06314</name>
</gene>
<dbReference type="InterPro" id="IPR048857">
    <property type="entry name" value="OTU1_Ubl"/>
</dbReference>
<dbReference type="VEuPathDB" id="FungiDB:SDRG_06314"/>
<dbReference type="eggNOG" id="ENOG502QX19">
    <property type="taxonomic scope" value="Eukaryota"/>
</dbReference>
<keyword evidence="4" id="KW-0833">Ubl conjugation pathway</keyword>
<feature type="region of interest" description="Disordered" evidence="7">
    <location>
        <begin position="73"/>
        <end position="156"/>
    </location>
</feature>
<feature type="domain" description="OTU1 Ubl" evidence="8">
    <location>
        <begin position="4"/>
        <end position="53"/>
    </location>
</feature>
<evidence type="ECO:0000256" key="5">
    <source>
        <dbReference type="ARBA" id="ARBA00022801"/>
    </source>
</evidence>
<dbReference type="EC" id="3.4.19.12" evidence="2"/>
<dbReference type="OrthoDB" id="333752at2759"/>
<organism evidence="9 10">
    <name type="scientific">Saprolegnia diclina (strain VS20)</name>
    <dbReference type="NCBI Taxonomy" id="1156394"/>
    <lineage>
        <taxon>Eukaryota</taxon>
        <taxon>Sar</taxon>
        <taxon>Stramenopiles</taxon>
        <taxon>Oomycota</taxon>
        <taxon>Saprolegniomycetes</taxon>
        <taxon>Saprolegniales</taxon>
        <taxon>Saprolegniaceae</taxon>
        <taxon>Saprolegnia</taxon>
    </lineage>
</organism>
<sequence length="605" mass="65248">MWSVRLRSPAKSAVLRIDSASSFQVFREQALNALGLAVSDGYTFKGGFPPKELHVEDDASMTSVVQNNDTVLIEPAPAAPRPGPATRSTTPNTPKTTSKSTPKTPPAPPRRTTTAAAKKAKRVPKPKFTGQGHVLGSTGQDVAESDAPAAPSPLLKRRKMIQLGSKEDVGDKLVHAVSSHGGSSTTDKFLRSATKSAVNHQYEMTLANARLHAALVGNYSMQTLAPNARGVAQMRVRFLERARTWRDEQLDLLQPAELTSIVKYVLLSGGETGREMLKPFNMAQCSPRVFWSLARLSDGDVAAALETLLPSEDWSFLGLRTRTLSAKALEAQTHSQYYRTEVPDEEPPLPTADDTDATVVSEIETPRVDRASMRSVAAKAALARLRAAAPVAPMRVAKNDDSAAEDAGDDGDVTTVVCDACQKARIVAADKSQLVGLDDSGDWTCARLAAIGRGDGCAMVDDEVLSIVVDATIGTCLLQIGVRTRAELASAAAETLFSSWRTACRGHLMDLDRLEHFIEQARDEELDAVVGEIVADSNVYDALVAAKLATPHDLMLTPADVIQRDVHSMLREGASMLSLDTIQKWKVACASALEQHPWLDDWRSI</sequence>
<evidence type="ECO:0000313" key="10">
    <source>
        <dbReference type="Proteomes" id="UP000030762"/>
    </source>
</evidence>
<dbReference type="Pfam" id="PF21403">
    <property type="entry name" value="OTU1_UBXL"/>
    <property type="match status" value="1"/>
</dbReference>
<dbReference type="EMBL" id="JH767148">
    <property type="protein sequence ID" value="EQC36204.1"/>
    <property type="molecule type" value="Genomic_DNA"/>
</dbReference>
<dbReference type="RefSeq" id="XP_008610310.1">
    <property type="nucleotide sequence ID" value="XM_008612088.1"/>
</dbReference>
<accession>T0QE76</accession>
<evidence type="ECO:0000313" key="9">
    <source>
        <dbReference type="EMBL" id="EQC36204.1"/>
    </source>
</evidence>
<evidence type="ECO:0000256" key="4">
    <source>
        <dbReference type="ARBA" id="ARBA00022786"/>
    </source>
</evidence>
<feature type="compositionally biased region" description="Low complexity" evidence="7">
    <location>
        <begin position="84"/>
        <end position="102"/>
    </location>
</feature>
<keyword evidence="3" id="KW-0645">Protease</keyword>
<dbReference type="InParanoid" id="T0QE76"/>
<comment type="catalytic activity">
    <reaction evidence="1">
        <text>Thiol-dependent hydrolysis of ester, thioester, amide, peptide and isopeptide bonds formed by the C-terminal Gly of ubiquitin (a 76-residue protein attached to proteins as an intracellular targeting signal).</text>
        <dbReference type="EC" id="3.4.19.12"/>
    </reaction>
</comment>
<evidence type="ECO:0000256" key="1">
    <source>
        <dbReference type="ARBA" id="ARBA00000707"/>
    </source>
</evidence>
<dbReference type="GeneID" id="19947041"/>
<proteinExistence type="predicted"/>
<keyword evidence="10" id="KW-1185">Reference proteome</keyword>
<evidence type="ECO:0000256" key="2">
    <source>
        <dbReference type="ARBA" id="ARBA00012759"/>
    </source>
</evidence>
<reference evidence="9 10" key="1">
    <citation type="submission" date="2012-04" db="EMBL/GenBank/DDBJ databases">
        <title>The Genome Sequence of Saprolegnia declina VS20.</title>
        <authorList>
            <consortium name="The Broad Institute Genome Sequencing Platform"/>
            <person name="Russ C."/>
            <person name="Nusbaum C."/>
            <person name="Tyler B."/>
            <person name="van West P."/>
            <person name="Dieguez-Uribeondo J."/>
            <person name="de Bruijn I."/>
            <person name="Tripathy S."/>
            <person name="Jiang R."/>
            <person name="Young S.K."/>
            <person name="Zeng Q."/>
            <person name="Gargeya S."/>
            <person name="Fitzgerald M."/>
            <person name="Haas B."/>
            <person name="Abouelleil A."/>
            <person name="Alvarado L."/>
            <person name="Arachchi H.M."/>
            <person name="Berlin A."/>
            <person name="Chapman S.B."/>
            <person name="Goldberg J."/>
            <person name="Griggs A."/>
            <person name="Gujja S."/>
            <person name="Hansen M."/>
            <person name="Howarth C."/>
            <person name="Imamovic A."/>
            <person name="Larimer J."/>
            <person name="McCowen C."/>
            <person name="Montmayeur A."/>
            <person name="Murphy C."/>
            <person name="Neiman D."/>
            <person name="Pearson M."/>
            <person name="Priest M."/>
            <person name="Roberts A."/>
            <person name="Saif S."/>
            <person name="Shea T."/>
            <person name="Sisk P."/>
            <person name="Sykes S."/>
            <person name="Wortman J."/>
            <person name="Nusbaum C."/>
            <person name="Birren B."/>
        </authorList>
    </citation>
    <scope>NUCLEOTIDE SEQUENCE [LARGE SCALE GENOMIC DNA]</scope>
    <source>
        <strain evidence="9 10">VS20</strain>
    </source>
</reference>
<keyword evidence="6" id="KW-0788">Thiol protease</keyword>
<dbReference type="AlphaFoldDB" id="T0QE76"/>
<dbReference type="OMA" id="KWKEETV"/>
<evidence type="ECO:0000256" key="3">
    <source>
        <dbReference type="ARBA" id="ARBA00022670"/>
    </source>
</evidence>
<evidence type="ECO:0000259" key="8">
    <source>
        <dbReference type="Pfam" id="PF21403"/>
    </source>
</evidence>
<protein>
    <recommendedName>
        <fullName evidence="2">ubiquitinyl hydrolase 1</fullName>
        <ecNumber evidence="2">3.4.19.12</ecNumber>
    </recommendedName>
</protein>
<evidence type="ECO:0000256" key="7">
    <source>
        <dbReference type="SAM" id="MobiDB-lite"/>
    </source>
</evidence>
<dbReference type="Gene3D" id="3.10.20.90">
    <property type="entry name" value="Phosphatidylinositol 3-kinase Catalytic Subunit, Chain A, domain 1"/>
    <property type="match status" value="1"/>
</dbReference>
<keyword evidence="5" id="KW-0378">Hydrolase</keyword>